<evidence type="ECO:0000313" key="2">
    <source>
        <dbReference type="Proteomes" id="UP000235392"/>
    </source>
</evidence>
<evidence type="ECO:0000313" key="1">
    <source>
        <dbReference type="EMBL" id="PLW15447.1"/>
    </source>
</evidence>
<accession>A0A2N5SQC8</accession>
<reference evidence="1 2" key="1">
    <citation type="submission" date="2017-11" db="EMBL/GenBank/DDBJ databases">
        <title>De novo assembly and phasing of dikaryotic genomes from two isolates of Puccinia coronata f. sp. avenae, the causal agent of oat crown rust.</title>
        <authorList>
            <person name="Miller M.E."/>
            <person name="Zhang Y."/>
            <person name="Omidvar V."/>
            <person name="Sperschneider J."/>
            <person name="Schwessinger B."/>
            <person name="Raley C."/>
            <person name="Palmer J.M."/>
            <person name="Garnica D."/>
            <person name="Upadhyaya N."/>
            <person name="Rathjen J."/>
            <person name="Taylor J.M."/>
            <person name="Park R.F."/>
            <person name="Dodds P.N."/>
            <person name="Hirsch C.D."/>
            <person name="Kianian S.F."/>
            <person name="Figueroa M."/>
        </authorList>
    </citation>
    <scope>NUCLEOTIDE SEQUENCE [LARGE SCALE GENOMIC DNA]</scope>
    <source>
        <strain evidence="1">12SD80</strain>
    </source>
</reference>
<dbReference type="EMBL" id="PGCI01000797">
    <property type="protein sequence ID" value="PLW15447.1"/>
    <property type="molecule type" value="Genomic_DNA"/>
</dbReference>
<sequence length="68" mass="7447">MLADFLTKAVGKCSNKRALRNLNFLCSTPRDLSSSRARTKFSGPSNPITRSILSIHIRLPSRSSAAID</sequence>
<gene>
    <name evidence="1" type="ORF">PCASD_20360</name>
</gene>
<organism evidence="1 2">
    <name type="scientific">Puccinia coronata f. sp. avenae</name>
    <dbReference type="NCBI Taxonomy" id="200324"/>
    <lineage>
        <taxon>Eukaryota</taxon>
        <taxon>Fungi</taxon>
        <taxon>Dikarya</taxon>
        <taxon>Basidiomycota</taxon>
        <taxon>Pucciniomycotina</taxon>
        <taxon>Pucciniomycetes</taxon>
        <taxon>Pucciniales</taxon>
        <taxon>Pucciniaceae</taxon>
        <taxon>Puccinia</taxon>
    </lineage>
</organism>
<dbReference type="Proteomes" id="UP000235392">
    <property type="component" value="Unassembled WGS sequence"/>
</dbReference>
<comment type="caution">
    <text evidence="1">The sequence shown here is derived from an EMBL/GenBank/DDBJ whole genome shotgun (WGS) entry which is preliminary data.</text>
</comment>
<proteinExistence type="predicted"/>
<protein>
    <submittedName>
        <fullName evidence="1">Uncharacterized protein</fullName>
    </submittedName>
</protein>
<dbReference type="AlphaFoldDB" id="A0A2N5SQC8"/>
<name>A0A2N5SQC8_9BASI</name>